<evidence type="ECO:0000313" key="2">
    <source>
        <dbReference type="Proteomes" id="UP000030066"/>
    </source>
</evidence>
<reference evidence="1 2" key="1">
    <citation type="journal article" date="2014" name="PLoS ONE">
        <title>An emerging Mycoplasma associated with trichomoniasis, vaginal infection and disease.</title>
        <authorList>
            <consortium name="Vaginal Microbiome Consortium"/>
            <person name="Fettweis J.M."/>
            <person name="Serrano M.G."/>
            <person name="Huang B."/>
            <person name="Brooks J.P."/>
            <person name="Glascock A.L."/>
            <person name="Sheth N.U."/>
            <person name="Strauss J.F.III."/>
            <person name="Jefferson K.K."/>
            <person name="Buck G.A."/>
        </authorList>
    </citation>
    <scope>NUCLEOTIDE SEQUENCE [LARGE SCALE GENOMIC DNA]</scope>
    <source>
        <strain evidence="1 2">VCU_M1</strain>
    </source>
</reference>
<organism evidence="1 2">
    <name type="scientific">Candidatus Malacoplasma girerdii</name>
    <dbReference type="NCBI Taxonomy" id="1318617"/>
    <lineage>
        <taxon>Bacteria</taxon>
        <taxon>Bacillati</taxon>
        <taxon>Mycoplasmatota</taxon>
        <taxon>Mycoplasmoidales</taxon>
        <taxon>Mycoplasmoidaceae</taxon>
        <taxon>Malacoplasma</taxon>
    </lineage>
</organism>
<dbReference type="KEGG" id="mgj:MGM1_1330"/>
<accession>A0A097SSF8</accession>
<dbReference type="InterPro" id="IPR024503">
    <property type="entry name" value="DUF3196"/>
</dbReference>
<protein>
    <submittedName>
        <fullName evidence="1">Uncharacterized protein</fullName>
    </submittedName>
</protein>
<dbReference type="AlphaFoldDB" id="A0A097SSF8"/>
<sequence length="228" mass="27256">MDKKQFISHKIQLIKELLKDGKYDQVISEFNELVDNHYLTLKQTNELKQIELIAKNEIKNKLHDIFIKNLNRKQFFDYVFNGNKLNLEVLNSFFDKFDHNLSIEEIALINSWLLNRLISDYDRFNLLAFLKETNYKDKNITVYHKASDHEFTFLLSKFSFTYNESKYYSQVAKLIEEHYFKEPSIMNSLLDILNEVFITNLSIPLDIKPIEVFHQLVNIFNNSQNKNN</sequence>
<dbReference type="HOGENOM" id="CLU_1213000_0_0_14"/>
<dbReference type="STRING" id="1318617.MGM1_1330"/>
<evidence type="ECO:0000313" key="1">
    <source>
        <dbReference type="EMBL" id="AIV03520.1"/>
    </source>
</evidence>
<dbReference type="EMBL" id="CP007711">
    <property type="protein sequence ID" value="AIV03520.1"/>
    <property type="molecule type" value="Genomic_DNA"/>
</dbReference>
<dbReference type="SUPFAM" id="SSF116965">
    <property type="entry name" value="Hypothetical protein MPN330"/>
    <property type="match status" value="1"/>
</dbReference>
<gene>
    <name evidence="1" type="ORF">MGM1_1330</name>
</gene>
<name>A0A097SSF8_9BACT</name>
<proteinExistence type="predicted"/>
<keyword evidence="2" id="KW-1185">Reference proteome</keyword>
<dbReference type="Pfam" id="PF11428">
    <property type="entry name" value="DUF3196"/>
    <property type="match status" value="1"/>
</dbReference>
<dbReference type="Proteomes" id="UP000030066">
    <property type="component" value="Chromosome"/>
</dbReference>